<dbReference type="Pfam" id="PF25579">
    <property type="entry name" value="TPR_TRIP12_N"/>
    <property type="match status" value="1"/>
</dbReference>
<dbReference type="EC" id="2.3.2.26" evidence="3"/>
<dbReference type="SMART" id="SM00119">
    <property type="entry name" value="HECTc"/>
    <property type="match status" value="1"/>
</dbReference>
<dbReference type="InterPro" id="IPR000569">
    <property type="entry name" value="HECT_dom"/>
</dbReference>
<feature type="compositionally biased region" description="Acidic residues" evidence="7">
    <location>
        <begin position="839"/>
        <end position="924"/>
    </location>
</feature>
<sequence length="1529" mass="167761">MWPWHIQTICRDGLEPEATAPTFATGLTTTNTVPRRDRYCADDMAVDTDDDNRDTEMGDSVILSRNRDTRELEDEIRDEDEVLEDDHDGLDDLDDEDDSRPGVSGSGGASGLLRSLAGEMGGMSWHMNFQADRVRELLDNVRQAEDATVMLILLQEISEVLLMSNQDILLYSFPVDNLCSEMAAIMTNPLFEESQDCAIMACRTLYNLWEVSPTVSSNICSAGIAKILADKLTNLTDVDFAEQAMQLLEKLSSDHPESPGHAEHLLRQGCLRAALIHLDFFATHVQRSAVNIAANCCKYLSAAMFDQIQEVMPILANTLTSSDQKVVERGSQAVARTIERLGKSCDEEDVSFEAIVSSELVTQLTALLVHGDSAAQRTVLQTLAIIARHSDNLAAEIVKADITGVLLRILGNSGSEKLLTALVKAPPQLIEECVKLIFSLLPDAVTVEGFPDGPFRTSRASPTRAAVLKQLPNYNSFCSSTLHLLFELFAATMTVRVKRKIVYSVIRLLAASPSETVVALPEVAVFISSVLNQSEDDSLILGAVDMSIFLIENHSAEFGPLFASEGILDQISAIPPPPKSTNKFVALSADSDDDEEDDIVYDFSCNLKPLIALYIQRFEGLVESNSVTSNNNGDLVQIASLLDGPNFKQGLDMLQSRLPTLSTFQLTHSDVVVSLLQSLTVENGHGDLVERRRQFLETFCSNKGSLESFAVLVDKLLEGLARTERFEVLTSGLPDSGNLETTLGKQVRLNLVAERGTDLPKQYRNMFVSIHAIATFKAVDDFFRSKVQTSLAFEQRMSSFMRRRFRGSGGAGGGTLEQALSAIAAATGMPLPSGSIVGEESDSGEDDEDEDNGGNEDDEDGEEDGNGEVDDNEDDDESLGFSEEEEVGGDDDEEIVEDEVGVVNDDSDIEIDETGEAEDGEEEGERANGAGEADDDEGEGASQSYADAAASSGPKWHLTFSINGQEVTHETTVFGALLKACGSPSEIWNTNFTINIEKTKGAPPVVDEPKFESEDIVPYLQSPESFSDSPRAATIMQLLSALYNVNLWSGEIAGSVYNLNPSHFLSSKLTAKFNKQLEEPLIVASLCLPAWTVDATRLYPFLFPFDVRHRYLESTSFGYSRSIQKWEEHYRERRSHNGNDSSSSSRDRNDRPPIGKLIRQKVRISRKHMFQSAIKVMELYGSSPSVLEVEYFDEVGTGLGPTLEFYATVSHQFAHKSLEMWRDDTPTSGAGGSEAFAFSQQGLFPIPLITCSNNEKVLHRFKVLGTFVARSMIDSRLIDIHFSTTFFRLACLQLSFSPTSETLLAIDEQLGKSLRQLQRMSPGEIEHLGLDFTLPGFPQAELKPNGSQIPVNGDNVQEYVDLIVDQTVGSGVSQQIEAFKTGFSEVFPFSAVCAFSPAELVLMCGPSVEDWSLDTLSEAVHADHGFDQRSKTFMNLLEVMSEFDESQRRQFLSFVTGSPKLPIGGFKALKPGLTVVRKASENGLGPDDYLPSVMTCVNYLKCPDFSTKELLRSRLLQAISEGGGAFHLS</sequence>
<accession>A0A1D8NH87</accession>
<dbReference type="CDD" id="cd00078">
    <property type="entry name" value="HECTc"/>
    <property type="match status" value="1"/>
</dbReference>
<feature type="active site" description="Glycyl thioester intermediate" evidence="6">
    <location>
        <position position="1496"/>
    </location>
</feature>
<dbReference type="GeneID" id="2912314"/>
<dbReference type="Gene3D" id="3.30.2160.10">
    <property type="entry name" value="Hect, E3 ligase catalytic domain"/>
    <property type="match status" value="1"/>
</dbReference>
<feature type="compositionally biased region" description="Acidic residues" evidence="7">
    <location>
        <begin position="44"/>
        <end position="53"/>
    </location>
</feature>
<dbReference type="SUPFAM" id="SSF56204">
    <property type="entry name" value="Hect, E3 ligase catalytic domain"/>
    <property type="match status" value="1"/>
</dbReference>
<comment type="similarity">
    <text evidence="2">Belongs to the UPL family. K-HECT subfamily.</text>
</comment>
<evidence type="ECO:0000256" key="2">
    <source>
        <dbReference type="ARBA" id="ARBA00006331"/>
    </source>
</evidence>
<dbReference type="InterPro" id="IPR035983">
    <property type="entry name" value="Hect_E3_ubiquitin_ligase"/>
</dbReference>
<evidence type="ECO:0000256" key="5">
    <source>
        <dbReference type="ARBA" id="ARBA00022786"/>
    </source>
</evidence>
<dbReference type="Proteomes" id="UP000182444">
    <property type="component" value="Chromosome 1E"/>
</dbReference>
<evidence type="ECO:0000256" key="3">
    <source>
        <dbReference type="ARBA" id="ARBA00012485"/>
    </source>
</evidence>
<dbReference type="Gene3D" id="1.25.10.10">
    <property type="entry name" value="Leucine-rich Repeat Variant"/>
    <property type="match status" value="1"/>
</dbReference>
<evidence type="ECO:0000256" key="4">
    <source>
        <dbReference type="ARBA" id="ARBA00022679"/>
    </source>
</evidence>
<evidence type="ECO:0000259" key="8">
    <source>
        <dbReference type="PROSITE" id="PS50237"/>
    </source>
</evidence>
<keyword evidence="5 6" id="KW-0833">Ubl conjugation pathway</keyword>
<dbReference type="GO" id="GO:0043161">
    <property type="term" value="P:proteasome-mediated ubiquitin-dependent protein catabolic process"/>
    <property type="evidence" value="ECO:0007669"/>
    <property type="project" value="TreeGrafter"/>
</dbReference>
<evidence type="ECO:0000256" key="7">
    <source>
        <dbReference type="SAM" id="MobiDB-lite"/>
    </source>
</evidence>
<feature type="compositionally biased region" description="Low complexity" evidence="7">
    <location>
        <begin position="940"/>
        <end position="950"/>
    </location>
</feature>
<dbReference type="VEuPathDB" id="FungiDB:YALI0_E05401g"/>
<dbReference type="InterPro" id="IPR016024">
    <property type="entry name" value="ARM-type_fold"/>
</dbReference>
<dbReference type="GO" id="GO:0016607">
    <property type="term" value="C:nuclear speck"/>
    <property type="evidence" value="ECO:0007669"/>
    <property type="project" value="TreeGrafter"/>
</dbReference>
<dbReference type="RefSeq" id="XP_503583.3">
    <property type="nucleotide sequence ID" value="XM_503583.3"/>
</dbReference>
<dbReference type="PANTHER" id="PTHR45670:SF1">
    <property type="entry name" value="E3 UBIQUITIN-PROTEIN LIGASE HECTD1"/>
    <property type="match status" value="1"/>
</dbReference>
<name>A0A1D8NH87_YARLL</name>
<reference evidence="9 10" key="1">
    <citation type="journal article" date="2016" name="PLoS ONE">
        <title>Sequence Assembly of Yarrowia lipolytica Strain W29/CLIB89 Shows Transposable Element Diversity.</title>
        <authorList>
            <person name="Magnan C."/>
            <person name="Yu J."/>
            <person name="Chang I."/>
            <person name="Jahn E."/>
            <person name="Kanomata Y."/>
            <person name="Wu J."/>
            <person name="Zeller M."/>
            <person name="Oakes M."/>
            <person name="Baldi P."/>
            <person name="Sandmeyer S."/>
        </authorList>
    </citation>
    <scope>NUCLEOTIDE SEQUENCE [LARGE SCALE GENOMIC DNA]</scope>
    <source>
        <strain evidence="10">CLIB89(W29)</strain>
    </source>
</reference>
<feature type="region of interest" description="Disordered" evidence="7">
    <location>
        <begin position="829"/>
        <end position="950"/>
    </location>
</feature>
<proteinExistence type="inferred from homology"/>
<comment type="catalytic activity">
    <reaction evidence="1">
        <text>S-ubiquitinyl-[E2 ubiquitin-conjugating enzyme]-L-cysteine + [acceptor protein]-L-lysine = [E2 ubiquitin-conjugating enzyme]-L-cysteine + N(6)-ubiquitinyl-[acceptor protein]-L-lysine.</text>
        <dbReference type="EC" id="2.3.2.26"/>
    </reaction>
</comment>
<evidence type="ECO:0000256" key="6">
    <source>
        <dbReference type="PROSITE-ProRule" id="PRU00104"/>
    </source>
</evidence>
<feature type="region of interest" description="Disordered" evidence="7">
    <location>
        <begin position="1133"/>
        <end position="1153"/>
    </location>
</feature>
<evidence type="ECO:0000313" key="10">
    <source>
        <dbReference type="Proteomes" id="UP000182444"/>
    </source>
</evidence>
<feature type="region of interest" description="Disordered" evidence="7">
    <location>
        <begin position="44"/>
        <end position="111"/>
    </location>
</feature>
<dbReference type="eggNOG" id="KOG0170">
    <property type="taxonomic scope" value="Eukaryota"/>
</dbReference>
<dbReference type="Pfam" id="PF00632">
    <property type="entry name" value="HECT"/>
    <property type="match status" value="1"/>
</dbReference>
<evidence type="ECO:0000313" key="9">
    <source>
        <dbReference type="EMBL" id="AOW04988.1"/>
    </source>
</evidence>
<dbReference type="SUPFAM" id="SSF48371">
    <property type="entry name" value="ARM repeat"/>
    <property type="match status" value="1"/>
</dbReference>
<dbReference type="InterPro" id="IPR045322">
    <property type="entry name" value="HECTD1/TRIP12-like"/>
</dbReference>
<dbReference type="EMBL" id="CP017557">
    <property type="protein sequence ID" value="AOW04988.1"/>
    <property type="molecule type" value="Genomic_DNA"/>
</dbReference>
<dbReference type="PROSITE" id="PS50237">
    <property type="entry name" value="HECT"/>
    <property type="match status" value="1"/>
</dbReference>
<organism evidence="9 10">
    <name type="scientific">Yarrowia lipolytica</name>
    <name type="common">Candida lipolytica</name>
    <dbReference type="NCBI Taxonomy" id="4952"/>
    <lineage>
        <taxon>Eukaryota</taxon>
        <taxon>Fungi</taxon>
        <taxon>Dikarya</taxon>
        <taxon>Ascomycota</taxon>
        <taxon>Saccharomycotina</taxon>
        <taxon>Dipodascomycetes</taxon>
        <taxon>Dipodascales</taxon>
        <taxon>Dipodascales incertae sedis</taxon>
        <taxon>Yarrowia</taxon>
    </lineage>
</organism>
<dbReference type="KEGG" id="yli:2912314"/>
<gene>
    <name evidence="9" type="ORF">YALI1_E06280g</name>
</gene>
<protein>
    <recommendedName>
        <fullName evidence="3">HECT-type E3 ubiquitin transferase</fullName>
        <ecNumber evidence="3">2.3.2.26</ecNumber>
    </recommendedName>
</protein>
<dbReference type="InterPro" id="IPR011989">
    <property type="entry name" value="ARM-like"/>
</dbReference>
<keyword evidence="4" id="KW-0808">Transferase</keyword>
<dbReference type="GO" id="GO:0061630">
    <property type="term" value="F:ubiquitin protein ligase activity"/>
    <property type="evidence" value="ECO:0007669"/>
    <property type="project" value="UniProtKB-EC"/>
</dbReference>
<dbReference type="VEuPathDB" id="FungiDB:YALI1_E06280g"/>
<dbReference type="GO" id="GO:0000209">
    <property type="term" value="P:protein polyubiquitination"/>
    <property type="evidence" value="ECO:0007669"/>
    <property type="project" value="TreeGrafter"/>
</dbReference>
<dbReference type="PANTHER" id="PTHR45670">
    <property type="entry name" value="E3 UBIQUITIN-PROTEIN LIGASE TRIP12"/>
    <property type="match status" value="1"/>
</dbReference>
<dbReference type="Gene3D" id="3.90.1750.10">
    <property type="entry name" value="Hect, E3 ligase catalytic domains"/>
    <property type="match status" value="1"/>
</dbReference>
<dbReference type="eggNOG" id="KOG0168">
    <property type="taxonomic scope" value="Eukaryota"/>
</dbReference>
<evidence type="ECO:0000256" key="1">
    <source>
        <dbReference type="ARBA" id="ARBA00000885"/>
    </source>
</evidence>
<feature type="compositionally biased region" description="Acidic residues" evidence="7">
    <location>
        <begin position="71"/>
        <end position="98"/>
    </location>
</feature>
<dbReference type="Gene3D" id="3.30.2410.10">
    <property type="entry name" value="Hect, E3 ligase catalytic domain"/>
    <property type="match status" value="1"/>
</dbReference>
<feature type="domain" description="HECT" evidence="8">
    <location>
        <begin position="1200"/>
        <end position="1529"/>
    </location>
</feature>
<dbReference type="InterPro" id="IPR057948">
    <property type="entry name" value="TPR_TRIP12_N"/>
</dbReference>